<dbReference type="PANTHER" id="PTHR44068">
    <property type="entry name" value="ZGC:194242"/>
    <property type="match status" value="1"/>
</dbReference>
<dbReference type="CDD" id="cd02440">
    <property type="entry name" value="AdoMet_MTases"/>
    <property type="match status" value="1"/>
</dbReference>
<sequence length="370" mass="40103">MCDRTYRRSKRAVALLHLSLLPFYMVALLLLLALSREGGPHRLSASLSAVREISALPPPAVAAFLDSFELFGETAASYSGSPADVARLLGYYGVLNHLCAVGDFEKMYLPPRLDPGKGVYGNQLLYEKRMASSLGVGPGDRVLDVGCGRGLVARGVSDGTGAEVTGLNIDPVQLARAESYAAGALSPSSLSFVLGDYNDPLPFPDAHFDAAYYVQVLSYFTDLDAFYAEVFRVVKPGARVVFEDYVQGPNYDASDPHQRELMRLSKPVLGGVCEVKPSVLQAAIEKAGFVVERSEDWSFEGEQYQLMQQSIDFFIPLQKLMSFLATVGLVPDHFAAMLGRMNDGAEAATEAVRDGVTNLGWVTEAVKPLE</sequence>
<protein>
    <recommendedName>
        <fullName evidence="3">Methyltransferase type 11 domain-containing protein</fullName>
    </recommendedName>
</protein>
<dbReference type="InterPro" id="IPR029063">
    <property type="entry name" value="SAM-dependent_MTases_sf"/>
</dbReference>
<keyword evidence="1" id="KW-0808">Transferase</keyword>
<gene>
    <name evidence="4" type="ORF">TeGR_g2754</name>
</gene>
<evidence type="ECO:0000259" key="3">
    <source>
        <dbReference type="Pfam" id="PF08241"/>
    </source>
</evidence>
<feature type="transmembrane region" description="Helical" evidence="2">
    <location>
        <begin position="12"/>
        <end position="34"/>
    </location>
</feature>
<keyword evidence="2" id="KW-0812">Transmembrane</keyword>
<feature type="domain" description="Methyltransferase type 11" evidence="3">
    <location>
        <begin position="143"/>
        <end position="242"/>
    </location>
</feature>
<keyword evidence="5" id="KW-1185">Reference proteome</keyword>
<dbReference type="Proteomes" id="UP001165060">
    <property type="component" value="Unassembled WGS sequence"/>
</dbReference>
<evidence type="ECO:0000256" key="1">
    <source>
        <dbReference type="ARBA" id="ARBA00022679"/>
    </source>
</evidence>
<organism evidence="4 5">
    <name type="scientific">Tetraparma gracilis</name>
    <dbReference type="NCBI Taxonomy" id="2962635"/>
    <lineage>
        <taxon>Eukaryota</taxon>
        <taxon>Sar</taxon>
        <taxon>Stramenopiles</taxon>
        <taxon>Ochrophyta</taxon>
        <taxon>Bolidophyceae</taxon>
        <taxon>Parmales</taxon>
        <taxon>Triparmaceae</taxon>
        <taxon>Tetraparma</taxon>
    </lineage>
</organism>
<evidence type="ECO:0000313" key="4">
    <source>
        <dbReference type="EMBL" id="GMI18998.1"/>
    </source>
</evidence>
<dbReference type="Pfam" id="PF08241">
    <property type="entry name" value="Methyltransf_11"/>
    <property type="match status" value="1"/>
</dbReference>
<keyword evidence="2" id="KW-1133">Transmembrane helix</keyword>
<keyword evidence="2" id="KW-0472">Membrane</keyword>
<dbReference type="InterPro" id="IPR050447">
    <property type="entry name" value="Erg6_SMT_methyltransf"/>
</dbReference>
<dbReference type="PANTHER" id="PTHR44068:SF4">
    <property type="entry name" value="S-ADENOSYL-METHIONINE-STEROL-C-METHYLTRANSFERAS (AFU_ORTHOLOGUE AFUA_4G09190)"/>
    <property type="match status" value="1"/>
</dbReference>
<accession>A0ABQ6M3Q2</accession>
<reference evidence="4 5" key="1">
    <citation type="journal article" date="2023" name="Commun. Biol.">
        <title>Genome analysis of Parmales, the sister group of diatoms, reveals the evolutionary specialization of diatoms from phago-mixotrophs to photoautotrophs.</title>
        <authorList>
            <person name="Ban H."/>
            <person name="Sato S."/>
            <person name="Yoshikawa S."/>
            <person name="Yamada K."/>
            <person name="Nakamura Y."/>
            <person name="Ichinomiya M."/>
            <person name="Sato N."/>
            <person name="Blanc-Mathieu R."/>
            <person name="Endo H."/>
            <person name="Kuwata A."/>
            <person name="Ogata H."/>
        </authorList>
    </citation>
    <scope>NUCLEOTIDE SEQUENCE [LARGE SCALE GENOMIC DNA]</scope>
</reference>
<name>A0ABQ6M3Q2_9STRA</name>
<dbReference type="InterPro" id="IPR013216">
    <property type="entry name" value="Methyltransf_11"/>
</dbReference>
<dbReference type="SUPFAM" id="SSF53335">
    <property type="entry name" value="S-adenosyl-L-methionine-dependent methyltransferases"/>
    <property type="match status" value="1"/>
</dbReference>
<comment type="caution">
    <text evidence="4">The sequence shown here is derived from an EMBL/GenBank/DDBJ whole genome shotgun (WGS) entry which is preliminary data.</text>
</comment>
<dbReference type="EMBL" id="BRYB01003669">
    <property type="protein sequence ID" value="GMI18998.1"/>
    <property type="molecule type" value="Genomic_DNA"/>
</dbReference>
<evidence type="ECO:0000256" key="2">
    <source>
        <dbReference type="SAM" id="Phobius"/>
    </source>
</evidence>
<evidence type="ECO:0000313" key="5">
    <source>
        <dbReference type="Proteomes" id="UP001165060"/>
    </source>
</evidence>
<proteinExistence type="predicted"/>
<dbReference type="Gene3D" id="3.40.50.150">
    <property type="entry name" value="Vaccinia Virus protein VP39"/>
    <property type="match status" value="1"/>
</dbReference>